<dbReference type="GO" id="GO:0022857">
    <property type="term" value="F:transmembrane transporter activity"/>
    <property type="evidence" value="ECO:0007669"/>
    <property type="project" value="InterPro"/>
</dbReference>
<dbReference type="Proteomes" id="UP000182409">
    <property type="component" value="Unassembled WGS sequence"/>
</dbReference>
<feature type="transmembrane region" description="Helical" evidence="5">
    <location>
        <begin position="259"/>
        <end position="276"/>
    </location>
</feature>
<protein>
    <submittedName>
        <fullName evidence="7">Sugar phosphate permease</fullName>
    </submittedName>
</protein>
<feature type="transmembrane region" description="Helical" evidence="5">
    <location>
        <begin position="296"/>
        <end position="321"/>
    </location>
</feature>
<evidence type="ECO:0000256" key="3">
    <source>
        <dbReference type="ARBA" id="ARBA00022989"/>
    </source>
</evidence>
<feature type="transmembrane region" description="Helical" evidence="5">
    <location>
        <begin position="392"/>
        <end position="415"/>
    </location>
</feature>
<dbReference type="PANTHER" id="PTHR11662">
    <property type="entry name" value="SOLUTE CARRIER FAMILY 17"/>
    <property type="match status" value="1"/>
</dbReference>
<dbReference type="InterPro" id="IPR050382">
    <property type="entry name" value="MFS_Na/Anion_cotransporter"/>
</dbReference>
<comment type="subcellular location">
    <subcellularLocation>
        <location evidence="1">Membrane</location>
        <topology evidence="1">Multi-pass membrane protein</topology>
    </subcellularLocation>
</comment>
<feature type="transmembrane region" description="Helical" evidence="5">
    <location>
        <begin position="12"/>
        <end position="32"/>
    </location>
</feature>
<dbReference type="Pfam" id="PF07690">
    <property type="entry name" value="MFS_1"/>
    <property type="match status" value="1"/>
</dbReference>
<feature type="transmembrane region" description="Helical" evidence="5">
    <location>
        <begin position="55"/>
        <end position="77"/>
    </location>
</feature>
<dbReference type="AlphaFoldDB" id="A0A1H4NLB6"/>
<feature type="transmembrane region" description="Helical" evidence="5">
    <location>
        <begin position="173"/>
        <end position="192"/>
    </location>
</feature>
<evidence type="ECO:0000256" key="5">
    <source>
        <dbReference type="SAM" id="Phobius"/>
    </source>
</evidence>
<feature type="transmembrane region" description="Helical" evidence="5">
    <location>
        <begin position="358"/>
        <end position="380"/>
    </location>
</feature>
<evidence type="ECO:0000256" key="4">
    <source>
        <dbReference type="ARBA" id="ARBA00023136"/>
    </source>
</evidence>
<keyword evidence="4 5" id="KW-0472">Membrane</keyword>
<name>A0A1H4NLB6_9BACT</name>
<accession>A0A1H4NLB6</accession>
<dbReference type="PROSITE" id="PS50850">
    <property type="entry name" value="MFS"/>
    <property type="match status" value="1"/>
</dbReference>
<dbReference type="InterPro" id="IPR011701">
    <property type="entry name" value="MFS"/>
</dbReference>
<organism evidence="7 8">
    <name type="scientific">Terriglobus roseus</name>
    <dbReference type="NCBI Taxonomy" id="392734"/>
    <lineage>
        <taxon>Bacteria</taxon>
        <taxon>Pseudomonadati</taxon>
        <taxon>Acidobacteriota</taxon>
        <taxon>Terriglobia</taxon>
        <taxon>Terriglobales</taxon>
        <taxon>Acidobacteriaceae</taxon>
        <taxon>Terriglobus</taxon>
    </lineage>
</organism>
<proteinExistence type="predicted"/>
<dbReference type="PANTHER" id="PTHR11662:SF399">
    <property type="entry name" value="FI19708P1-RELATED"/>
    <property type="match status" value="1"/>
</dbReference>
<feature type="transmembrane region" description="Helical" evidence="5">
    <location>
        <begin position="333"/>
        <end position="352"/>
    </location>
</feature>
<dbReference type="EMBL" id="FNSD01000001">
    <property type="protein sequence ID" value="SEB95924.1"/>
    <property type="molecule type" value="Genomic_DNA"/>
</dbReference>
<evidence type="ECO:0000256" key="2">
    <source>
        <dbReference type="ARBA" id="ARBA00022692"/>
    </source>
</evidence>
<evidence type="ECO:0000259" key="6">
    <source>
        <dbReference type="PROSITE" id="PS50850"/>
    </source>
</evidence>
<dbReference type="Gene3D" id="1.20.1250.20">
    <property type="entry name" value="MFS general substrate transporter like domains"/>
    <property type="match status" value="2"/>
</dbReference>
<dbReference type="CDD" id="cd17319">
    <property type="entry name" value="MFS_ExuT_GudP_like"/>
    <property type="match status" value="1"/>
</dbReference>
<gene>
    <name evidence="7" type="ORF">SAMN05443244_2285</name>
</gene>
<evidence type="ECO:0000313" key="8">
    <source>
        <dbReference type="Proteomes" id="UP000182409"/>
    </source>
</evidence>
<feature type="transmembrane region" description="Helical" evidence="5">
    <location>
        <begin position="421"/>
        <end position="442"/>
    </location>
</feature>
<feature type="domain" description="Major facilitator superfamily (MFS) profile" evidence="6">
    <location>
        <begin position="19"/>
        <end position="447"/>
    </location>
</feature>
<dbReference type="InterPro" id="IPR036259">
    <property type="entry name" value="MFS_trans_sf"/>
</dbReference>
<keyword evidence="2 5" id="KW-0812">Transmembrane</keyword>
<evidence type="ECO:0000313" key="7">
    <source>
        <dbReference type="EMBL" id="SEB95924.1"/>
    </source>
</evidence>
<dbReference type="SUPFAM" id="SSF103473">
    <property type="entry name" value="MFS general substrate transporter"/>
    <property type="match status" value="1"/>
</dbReference>
<reference evidence="7 8" key="1">
    <citation type="submission" date="2016-10" db="EMBL/GenBank/DDBJ databases">
        <authorList>
            <person name="de Groot N.N."/>
        </authorList>
    </citation>
    <scope>NUCLEOTIDE SEQUENCE [LARGE SCALE GENOMIC DNA]</scope>
    <source>
        <strain evidence="7 8">AB35.6</strain>
    </source>
</reference>
<evidence type="ECO:0000256" key="1">
    <source>
        <dbReference type="ARBA" id="ARBA00004141"/>
    </source>
</evidence>
<sequence length="452" mass="48405">MNHTTPTNERSLRAHQAITLGLLFAAGVVNFFDRSSLSIANTTVRSELHLSGTEMGWLLSAFSFAYGLSQLPLIGLLDRLGTRSVLGAGLAIWSGAQLLTGLVTSFPMFIVFRILLGMGEAPFYPAGVRSVREWFTDRTRGRATAIMSSSQTFGLAIAPPLLTLLMIRTGWRVMFMILGAAGLVVSALWVWLHRPRAATPYREDLVASLQPAGLVGDANPGLRPGLGSHAPSARLDEPGTTHSHAKRGAFAELIRQRTAWGMMLGFGGINYTNWLYTAWLPGYLQQERHLSLAKSGWLAAIPFLAGAAGMLCSGFSADLWAKRGVRLTTLHRIQLVTGMIVSAGATFFVSRAGSTAEAIAGISFALFFIHFAGTSGWGYVQTVSPARLVASMSALQNFASFVIASAAPVLTGWFFDRTHSFTLGFVVCASVTLLGALSYATLAAPDGMRVAD</sequence>
<dbReference type="InterPro" id="IPR020846">
    <property type="entry name" value="MFS_dom"/>
</dbReference>
<dbReference type="GO" id="GO:0016020">
    <property type="term" value="C:membrane"/>
    <property type="evidence" value="ECO:0007669"/>
    <property type="project" value="UniProtKB-SubCell"/>
</dbReference>
<keyword evidence="3 5" id="KW-1133">Transmembrane helix</keyword>